<protein>
    <submittedName>
        <fullName evidence="1">Uncharacterized protein</fullName>
    </submittedName>
</protein>
<dbReference type="HOGENOM" id="CLU_1695721_0_0_1"/>
<dbReference type="VEuPathDB" id="FungiDB:TRIVIDRAFT_223083"/>
<sequence length="155" mass="17542">MDSITHILKALETEKSSNDWTQFTDLPKVALVQIRGQQHVLFLNTPIFNISDEAMVVWTTPQNAQIDDAVRRMKALMPDRVIFLIHSWGRGARHVQATRIAQTTLLSINPFCTKQQLVAMANKQAQAVFQDRSPAADPFSLSSQLRRKNVLEGFL</sequence>
<dbReference type="EMBL" id="ABDF02000072">
    <property type="protein sequence ID" value="EHK21311.1"/>
    <property type="molecule type" value="Genomic_DNA"/>
</dbReference>
<keyword evidence="2" id="KW-1185">Reference proteome</keyword>
<dbReference type="GeneID" id="25791738"/>
<organism evidence="1 2">
    <name type="scientific">Hypocrea virens (strain Gv29-8 / FGSC 10586)</name>
    <name type="common">Gliocladium virens</name>
    <name type="synonym">Trichoderma virens</name>
    <dbReference type="NCBI Taxonomy" id="413071"/>
    <lineage>
        <taxon>Eukaryota</taxon>
        <taxon>Fungi</taxon>
        <taxon>Dikarya</taxon>
        <taxon>Ascomycota</taxon>
        <taxon>Pezizomycotina</taxon>
        <taxon>Sordariomycetes</taxon>
        <taxon>Hypocreomycetidae</taxon>
        <taxon>Hypocreales</taxon>
        <taxon>Hypocreaceae</taxon>
        <taxon>Trichoderma</taxon>
    </lineage>
</organism>
<gene>
    <name evidence="1" type="ORF">TRIVIDRAFT_223083</name>
</gene>
<reference evidence="1 2" key="1">
    <citation type="journal article" date="2011" name="Genome Biol.">
        <title>Comparative genome sequence analysis underscores mycoparasitism as the ancestral life style of Trichoderma.</title>
        <authorList>
            <person name="Kubicek C.P."/>
            <person name="Herrera-Estrella A."/>
            <person name="Seidl-Seiboth V."/>
            <person name="Martinez D.A."/>
            <person name="Druzhinina I.S."/>
            <person name="Thon M."/>
            <person name="Zeilinger S."/>
            <person name="Casas-Flores S."/>
            <person name="Horwitz B.A."/>
            <person name="Mukherjee P.K."/>
            <person name="Mukherjee M."/>
            <person name="Kredics L."/>
            <person name="Alcaraz L.D."/>
            <person name="Aerts A."/>
            <person name="Antal Z."/>
            <person name="Atanasova L."/>
            <person name="Cervantes-Badillo M.G."/>
            <person name="Challacombe J."/>
            <person name="Chertkov O."/>
            <person name="McCluskey K."/>
            <person name="Coulpier F."/>
            <person name="Deshpande N."/>
            <person name="von Doehren H."/>
            <person name="Ebbole D.J."/>
            <person name="Esquivel-Naranjo E.U."/>
            <person name="Fekete E."/>
            <person name="Flipphi M."/>
            <person name="Glaser F."/>
            <person name="Gomez-Rodriguez E.Y."/>
            <person name="Gruber S."/>
            <person name="Han C."/>
            <person name="Henrissat B."/>
            <person name="Hermosa R."/>
            <person name="Hernandez-Onate M."/>
            <person name="Karaffa L."/>
            <person name="Kosti I."/>
            <person name="Le Crom S."/>
            <person name="Lindquist E."/>
            <person name="Lucas S."/>
            <person name="Luebeck M."/>
            <person name="Luebeck P.S."/>
            <person name="Margeot A."/>
            <person name="Metz B."/>
            <person name="Misra M."/>
            <person name="Nevalainen H."/>
            <person name="Omann M."/>
            <person name="Packer N."/>
            <person name="Perrone G."/>
            <person name="Uresti-Rivera E.E."/>
            <person name="Salamov A."/>
            <person name="Schmoll M."/>
            <person name="Seiboth B."/>
            <person name="Shapiro H."/>
            <person name="Sukno S."/>
            <person name="Tamayo-Ramos J.A."/>
            <person name="Tisch D."/>
            <person name="Wiest A."/>
            <person name="Wilkinson H.H."/>
            <person name="Zhang M."/>
            <person name="Coutinho P.M."/>
            <person name="Kenerley C.M."/>
            <person name="Monte E."/>
            <person name="Baker S.E."/>
            <person name="Grigoriev I.V."/>
        </authorList>
    </citation>
    <scope>NUCLEOTIDE SEQUENCE [LARGE SCALE GENOMIC DNA]</scope>
    <source>
        <strain evidence="2">Gv29-8 / FGSC 10586</strain>
    </source>
</reference>
<dbReference type="AlphaFoldDB" id="G9MW15"/>
<dbReference type="InParanoid" id="G9MW15"/>
<dbReference type="Proteomes" id="UP000007115">
    <property type="component" value="Unassembled WGS sequence"/>
</dbReference>
<dbReference type="RefSeq" id="XP_013955507.1">
    <property type="nucleotide sequence ID" value="XM_014100032.1"/>
</dbReference>
<evidence type="ECO:0000313" key="1">
    <source>
        <dbReference type="EMBL" id="EHK21311.1"/>
    </source>
</evidence>
<proteinExistence type="predicted"/>
<evidence type="ECO:0000313" key="2">
    <source>
        <dbReference type="Proteomes" id="UP000007115"/>
    </source>
</evidence>
<comment type="caution">
    <text evidence="1">The sequence shown here is derived from an EMBL/GenBank/DDBJ whole genome shotgun (WGS) entry which is preliminary data.</text>
</comment>
<accession>G9MW15</accession>
<name>G9MW15_HYPVG</name>